<dbReference type="Gene3D" id="3.10.10.10">
    <property type="entry name" value="HIV Type 1 Reverse Transcriptase, subunit A, domain 1"/>
    <property type="match status" value="1"/>
</dbReference>
<dbReference type="EC" id="2.7.7.49" evidence="1"/>
<keyword evidence="6" id="KW-1185">Reference proteome</keyword>
<dbReference type="InterPro" id="IPR036397">
    <property type="entry name" value="RNaseH_sf"/>
</dbReference>
<dbReference type="InterPro" id="IPR050951">
    <property type="entry name" value="Retrovirus_Pol_polyprotein"/>
</dbReference>
<dbReference type="CDD" id="cd01647">
    <property type="entry name" value="RT_LTR"/>
    <property type="match status" value="1"/>
</dbReference>
<dbReference type="Gene3D" id="1.10.340.70">
    <property type="match status" value="1"/>
</dbReference>
<feature type="domain" description="Integrase catalytic" evidence="4">
    <location>
        <begin position="712"/>
        <end position="867"/>
    </location>
</feature>
<dbReference type="CDD" id="cd09274">
    <property type="entry name" value="RNase_HI_RT_Ty3"/>
    <property type="match status" value="1"/>
</dbReference>
<dbReference type="PROSITE" id="PS50994">
    <property type="entry name" value="INTEGRASE"/>
    <property type="match status" value="1"/>
</dbReference>
<feature type="domain" description="Reverse transcriptase" evidence="3">
    <location>
        <begin position="167"/>
        <end position="345"/>
    </location>
</feature>
<feature type="compositionally biased region" description="Polar residues" evidence="2">
    <location>
        <begin position="985"/>
        <end position="997"/>
    </location>
</feature>
<dbReference type="PANTHER" id="PTHR37984:SF11">
    <property type="entry name" value="INTEGRASE CATALYTIC DOMAIN-CONTAINING PROTEIN"/>
    <property type="match status" value="1"/>
</dbReference>
<dbReference type="RefSeq" id="XP_062705535.1">
    <property type="nucleotide sequence ID" value="XM_062849551.1"/>
</dbReference>
<dbReference type="Proteomes" id="UP000069940">
    <property type="component" value="Unassembled WGS sequence"/>
</dbReference>
<accession>A0ABM1ZGI9</accession>
<dbReference type="Gene3D" id="3.10.20.370">
    <property type="match status" value="1"/>
</dbReference>
<dbReference type="PANTHER" id="PTHR37984">
    <property type="entry name" value="PROTEIN CBG26694"/>
    <property type="match status" value="1"/>
</dbReference>
<dbReference type="RefSeq" id="XP_062705536.1">
    <property type="nucleotide sequence ID" value="XM_062849552.1"/>
</dbReference>
<dbReference type="Pfam" id="PF00665">
    <property type="entry name" value="rve"/>
    <property type="match status" value="1"/>
</dbReference>
<dbReference type="GeneID" id="134287558"/>
<evidence type="ECO:0000259" key="3">
    <source>
        <dbReference type="PROSITE" id="PS50878"/>
    </source>
</evidence>
<feature type="region of interest" description="Disordered" evidence="2">
    <location>
        <begin position="979"/>
        <end position="1015"/>
    </location>
</feature>
<dbReference type="EnsemblMetazoa" id="AALFPA23_018233.R26787">
    <property type="protein sequence ID" value="AALFPA23_018233.P26787"/>
    <property type="gene ID" value="AALFPA23_018233"/>
</dbReference>
<dbReference type="InterPro" id="IPR041577">
    <property type="entry name" value="RT_RNaseH_2"/>
</dbReference>
<dbReference type="InterPro" id="IPR043502">
    <property type="entry name" value="DNA/RNA_pol_sf"/>
</dbReference>
<name>A0ABM1ZGI9_AEDAL</name>
<dbReference type="InterPro" id="IPR041588">
    <property type="entry name" value="Integrase_H2C2"/>
</dbReference>
<dbReference type="InterPro" id="IPR000477">
    <property type="entry name" value="RT_dom"/>
</dbReference>
<dbReference type="InterPro" id="IPR001584">
    <property type="entry name" value="Integrase_cat-core"/>
</dbReference>
<proteinExistence type="predicted"/>
<evidence type="ECO:0000259" key="4">
    <source>
        <dbReference type="PROSITE" id="PS50994"/>
    </source>
</evidence>
<dbReference type="SUPFAM" id="SSF53098">
    <property type="entry name" value="Ribonuclease H-like"/>
    <property type="match status" value="1"/>
</dbReference>
<dbReference type="InterPro" id="IPR043128">
    <property type="entry name" value="Rev_trsase/Diguanyl_cyclase"/>
</dbReference>
<dbReference type="Pfam" id="PF00078">
    <property type="entry name" value="RVT_1"/>
    <property type="match status" value="1"/>
</dbReference>
<reference evidence="6" key="1">
    <citation type="journal article" date="2015" name="Proc. Natl. Acad. Sci. U.S.A.">
        <title>Genome sequence of the Asian Tiger mosquito, Aedes albopictus, reveals insights into its biology, genetics, and evolution.</title>
        <authorList>
            <person name="Chen X.G."/>
            <person name="Jiang X."/>
            <person name="Gu J."/>
            <person name="Xu M."/>
            <person name="Wu Y."/>
            <person name="Deng Y."/>
            <person name="Zhang C."/>
            <person name="Bonizzoni M."/>
            <person name="Dermauw W."/>
            <person name="Vontas J."/>
            <person name="Armbruster P."/>
            <person name="Huang X."/>
            <person name="Yang Y."/>
            <person name="Zhang H."/>
            <person name="He W."/>
            <person name="Peng H."/>
            <person name="Liu Y."/>
            <person name="Wu K."/>
            <person name="Chen J."/>
            <person name="Lirakis M."/>
            <person name="Topalis P."/>
            <person name="Van Leeuwen T."/>
            <person name="Hall A.B."/>
            <person name="Jiang X."/>
            <person name="Thorpe C."/>
            <person name="Mueller R.L."/>
            <person name="Sun C."/>
            <person name="Waterhouse R.M."/>
            <person name="Yan G."/>
            <person name="Tu Z.J."/>
            <person name="Fang X."/>
            <person name="James A.A."/>
        </authorList>
    </citation>
    <scope>NUCLEOTIDE SEQUENCE [LARGE SCALE GENOMIC DNA]</scope>
    <source>
        <strain evidence="6">Foshan</strain>
    </source>
</reference>
<dbReference type="Gene3D" id="3.30.420.10">
    <property type="entry name" value="Ribonuclease H-like superfamily/Ribonuclease H"/>
    <property type="match status" value="1"/>
</dbReference>
<dbReference type="Pfam" id="PF17919">
    <property type="entry name" value="RT_RNaseH_2"/>
    <property type="match status" value="1"/>
</dbReference>
<dbReference type="PROSITE" id="PS50878">
    <property type="entry name" value="RT_POL"/>
    <property type="match status" value="1"/>
</dbReference>
<dbReference type="InterPro" id="IPR012337">
    <property type="entry name" value="RNaseH-like_sf"/>
</dbReference>
<sequence length="1049" mass="118836">MLKLYTVSEQPVTINYFPRYNNEMYNIKEGTDRSLKAYASKGELDVLATFEAFLFISDDRPVHLEKFYVVKDANRSLLGRSTALRYSVLMLGFCVPVIEGDVQDDQGASSTLASLVISEPFPKFNIAPVKINYDKSRPPCRNIFSNIPQAIKPLVEKRLKELIADDIIEPVCEGMDVSFCSSMLAIPKGKHDIRLVIDLRGPNQYIQRTPFAMPTLESIMAELHGAKWFSTIDLANAFFHIELDKESRHLTNFYTEFGLFRCVRLPFGLCNAPDIFQEVLQRVILGGCLGVKNYLDDVLVFGPTKEVHDARLEEVLSRLQQHNVKLNDSKCVFSSQAVKFVGFALSHKGWSVTDEKMSAIQSFRTPMSCAEVKSFLGLVTFADRFIQGRADLTVHLRALANSDRFYWTELEDNEFNYLQDNALKTIKVLGYYSPTDVTELYVDASPIGLGAVLVQYNSDNEPRIIACASKALTPTEQRYPQTQREALGVVWGVERFCSYLLGRSFVIRTDAQANEFIFSTTHRLGKRAVTRAESWALRLQPYDFEVKGVCGKQNLADSLSRLIHESQKAEPFEEDDTGHFLYSLDDSMNLTWEEIEKESEDDEELKMLHEAMLTDNWPKELRKYEAQKKNISFLGFLLFKGDRAILPSSLRTKALQAAHGGHVGESAMKKIMREFFWWPNMSVDAEKFVKNCGTCAMLSRKNPPLPLSSREQPDGPWQILQVDFLTLSGCGSGEFLVLVDIHSRYLSVIEMRSKDAESTNEALCEIFKMWGLPLILQSDNGPPFQSTAFTQFWEQKGVKVRKSIPLWPQSNGAIERQNQGVIKAVAAAKLEGKNWRQSLQQYIHNHNTLVPHSRLGVTPFELMVGWKFRGNFPSLWKSNQQDREVDYDDIRERDAESKLVSKKHSDAARGAKDSSIQIGDTVLMAQQRKSKMDPTFGEERFKVVARHGAKVVILSRSGVQYTRNLHDVKLAPTEYHLDGFDHGDNTSGPSQPSSSVPLTADDDNHPEIDAAASLSSGNREILERPVLRDRSTVKRPARFDGRFVYTVYD</sequence>
<evidence type="ECO:0000256" key="1">
    <source>
        <dbReference type="ARBA" id="ARBA00012493"/>
    </source>
</evidence>
<evidence type="ECO:0000313" key="5">
    <source>
        <dbReference type="EnsemblMetazoa" id="AALFPA23_018233.P26785"/>
    </source>
</evidence>
<evidence type="ECO:0000313" key="6">
    <source>
        <dbReference type="Proteomes" id="UP000069940"/>
    </source>
</evidence>
<dbReference type="SUPFAM" id="SSF56672">
    <property type="entry name" value="DNA/RNA polymerases"/>
    <property type="match status" value="1"/>
</dbReference>
<organism evidence="5 6">
    <name type="scientific">Aedes albopictus</name>
    <name type="common">Asian tiger mosquito</name>
    <name type="synonym">Stegomyia albopicta</name>
    <dbReference type="NCBI Taxonomy" id="7160"/>
    <lineage>
        <taxon>Eukaryota</taxon>
        <taxon>Metazoa</taxon>
        <taxon>Ecdysozoa</taxon>
        <taxon>Arthropoda</taxon>
        <taxon>Hexapoda</taxon>
        <taxon>Insecta</taxon>
        <taxon>Pterygota</taxon>
        <taxon>Neoptera</taxon>
        <taxon>Endopterygota</taxon>
        <taxon>Diptera</taxon>
        <taxon>Nematocera</taxon>
        <taxon>Culicoidea</taxon>
        <taxon>Culicidae</taxon>
        <taxon>Culicinae</taxon>
        <taxon>Aedini</taxon>
        <taxon>Aedes</taxon>
        <taxon>Stegomyia</taxon>
    </lineage>
</organism>
<dbReference type="Gene3D" id="3.30.70.270">
    <property type="match status" value="2"/>
</dbReference>
<dbReference type="Pfam" id="PF17921">
    <property type="entry name" value="Integrase_H2C2"/>
    <property type="match status" value="1"/>
</dbReference>
<dbReference type="EnsemblMetazoa" id="AALFPA23_018233.R26785">
    <property type="protein sequence ID" value="AALFPA23_018233.P26785"/>
    <property type="gene ID" value="AALFPA23_018233"/>
</dbReference>
<protein>
    <recommendedName>
        <fullName evidence="1">RNA-directed DNA polymerase</fullName>
        <ecNumber evidence="1">2.7.7.49</ecNumber>
    </recommendedName>
</protein>
<evidence type="ECO:0000256" key="2">
    <source>
        <dbReference type="SAM" id="MobiDB-lite"/>
    </source>
</evidence>
<reference evidence="5" key="2">
    <citation type="submission" date="2025-05" db="UniProtKB">
        <authorList>
            <consortium name="EnsemblMetazoa"/>
        </authorList>
    </citation>
    <scope>IDENTIFICATION</scope>
    <source>
        <strain evidence="5">Foshan</strain>
    </source>
</reference>